<protein>
    <recommendedName>
        <fullName evidence="9">Glycosyltransferase RgtA/B/C/D-like domain-containing protein</fullName>
    </recommendedName>
</protein>
<organism evidence="10 11">
    <name type="scientific">Bacillus mycoides</name>
    <dbReference type="NCBI Taxonomy" id="1405"/>
    <lineage>
        <taxon>Bacteria</taxon>
        <taxon>Bacillati</taxon>
        <taxon>Bacillota</taxon>
        <taxon>Bacilli</taxon>
        <taxon>Bacillales</taxon>
        <taxon>Bacillaceae</taxon>
        <taxon>Bacillus</taxon>
        <taxon>Bacillus cereus group</taxon>
    </lineage>
</organism>
<dbReference type="EMBL" id="MKZQ01000037">
    <property type="protein sequence ID" value="PJN69715.1"/>
    <property type="molecule type" value="Genomic_DNA"/>
</dbReference>
<dbReference type="GO" id="GO:0009103">
    <property type="term" value="P:lipopolysaccharide biosynthetic process"/>
    <property type="evidence" value="ECO:0007669"/>
    <property type="project" value="UniProtKB-ARBA"/>
</dbReference>
<evidence type="ECO:0000256" key="5">
    <source>
        <dbReference type="ARBA" id="ARBA00022692"/>
    </source>
</evidence>
<keyword evidence="4" id="KW-0808">Transferase</keyword>
<comment type="subcellular location">
    <subcellularLocation>
        <location evidence="1">Cell membrane</location>
        <topology evidence="1">Multi-pass membrane protein</topology>
    </subcellularLocation>
</comment>
<gene>
    <name evidence="10" type="ORF">BACWE_34650</name>
</gene>
<feature type="transmembrane region" description="Helical" evidence="8">
    <location>
        <begin position="348"/>
        <end position="365"/>
    </location>
</feature>
<evidence type="ECO:0000256" key="3">
    <source>
        <dbReference type="ARBA" id="ARBA00022676"/>
    </source>
</evidence>
<feature type="domain" description="Glycosyltransferase RgtA/B/C/D-like" evidence="9">
    <location>
        <begin position="72"/>
        <end position="229"/>
    </location>
</feature>
<dbReference type="AlphaFoldDB" id="A0AAP8GW46"/>
<sequence>MLGRFIRRPSRILLGIIMIVGFALRFITLQTHGADLTIASDDIGYQKTATILLETGTLTYHEPDKPTIHIMPGFPALLAAVFYFFDNGVDGLFVAKLIIIILGVLSIFLTYKIGTYLLNPAAGLISAFLLAMYPPEIVMENLTLTEGPFLFFSLGLLYWSLKLADTHSTKDLLIVLTFYFLALYFRVQIALYPILLFLYLVMKRYPFRIMMKQAFISIGIALIVLGPWWARNYIQFNKFIPLTAGAGNPLLLGTYQGEGYPEGKDIGELEVELHAKYPDIEAHEFMELEQKIAIDKMKEWWKADKESMIRSYLILKPEILWKKPYYSIEHNIEVFDVSSKDMNEIFDFIKQMFLICTVLSFVFLLKRWRETTFLWLILLLQTYLTCLYVAYERYALPLMPLLFIVIGVGIVATVMKANKLMFKKEVVLKG</sequence>
<evidence type="ECO:0000313" key="11">
    <source>
        <dbReference type="Proteomes" id="UP000236165"/>
    </source>
</evidence>
<keyword evidence="3" id="KW-0328">Glycosyltransferase</keyword>
<evidence type="ECO:0000256" key="1">
    <source>
        <dbReference type="ARBA" id="ARBA00004651"/>
    </source>
</evidence>
<feature type="transmembrane region" description="Helical" evidence="8">
    <location>
        <begin position="67"/>
        <end position="85"/>
    </location>
</feature>
<keyword evidence="5 8" id="KW-0812">Transmembrane</keyword>
<comment type="caution">
    <text evidence="10">The sequence shown here is derived from an EMBL/GenBank/DDBJ whole genome shotgun (WGS) entry which is preliminary data.</text>
</comment>
<evidence type="ECO:0000256" key="4">
    <source>
        <dbReference type="ARBA" id="ARBA00022679"/>
    </source>
</evidence>
<feature type="transmembrane region" description="Helical" evidence="8">
    <location>
        <begin position="173"/>
        <end position="202"/>
    </location>
</feature>
<dbReference type="InterPro" id="IPR038731">
    <property type="entry name" value="RgtA/B/C-like"/>
</dbReference>
<name>A0AAP8GW46_BACMY</name>
<evidence type="ECO:0000256" key="7">
    <source>
        <dbReference type="ARBA" id="ARBA00023136"/>
    </source>
</evidence>
<feature type="transmembrane region" description="Helical" evidence="8">
    <location>
        <begin position="397"/>
        <end position="415"/>
    </location>
</feature>
<feature type="transmembrane region" description="Helical" evidence="8">
    <location>
        <begin position="92"/>
        <end position="111"/>
    </location>
</feature>
<keyword evidence="7 8" id="KW-0472">Membrane</keyword>
<evidence type="ECO:0000313" key="10">
    <source>
        <dbReference type="EMBL" id="PJN69715.1"/>
    </source>
</evidence>
<dbReference type="Pfam" id="PF13231">
    <property type="entry name" value="PMT_2"/>
    <property type="match status" value="1"/>
</dbReference>
<proteinExistence type="predicted"/>
<feature type="transmembrane region" description="Helical" evidence="8">
    <location>
        <begin position="117"/>
        <end position="135"/>
    </location>
</feature>
<reference evidence="10 11" key="1">
    <citation type="submission" date="2016-10" db="EMBL/GenBank/DDBJ databases">
        <title>Genome Sequence of Bacillus weihenstephanensis GM6LP.</title>
        <authorList>
            <person name="Poehlein A."/>
            <person name="Wemheuer F."/>
            <person name="Hollensteiner J."/>
            <person name="Wemheuer B."/>
        </authorList>
    </citation>
    <scope>NUCLEOTIDE SEQUENCE [LARGE SCALE GENOMIC DNA]</scope>
    <source>
        <strain evidence="10 11">GM6LP</strain>
    </source>
</reference>
<keyword evidence="6 8" id="KW-1133">Transmembrane helix</keyword>
<dbReference type="GO" id="GO:0016763">
    <property type="term" value="F:pentosyltransferase activity"/>
    <property type="evidence" value="ECO:0007669"/>
    <property type="project" value="TreeGrafter"/>
</dbReference>
<dbReference type="Proteomes" id="UP000236165">
    <property type="component" value="Unassembled WGS sequence"/>
</dbReference>
<dbReference type="GO" id="GO:0005886">
    <property type="term" value="C:plasma membrane"/>
    <property type="evidence" value="ECO:0007669"/>
    <property type="project" value="UniProtKB-SubCell"/>
</dbReference>
<evidence type="ECO:0000256" key="8">
    <source>
        <dbReference type="SAM" id="Phobius"/>
    </source>
</evidence>
<evidence type="ECO:0000256" key="6">
    <source>
        <dbReference type="ARBA" id="ARBA00022989"/>
    </source>
</evidence>
<dbReference type="PANTHER" id="PTHR33908">
    <property type="entry name" value="MANNOSYLTRANSFERASE YKCB-RELATED"/>
    <property type="match status" value="1"/>
</dbReference>
<feature type="transmembrane region" description="Helical" evidence="8">
    <location>
        <begin position="12"/>
        <end position="29"/>
    </location>
</feature>
<evidence type="ECO:0000256" key="2">
    <source>
        <dbReference type="ARBA" id="ARBA00022475"/>
    </source>
</evidence>
<feature type="transmembrane region" description="Helical" evidence="8">
    <location>
        <begin position="214"/>
        <end position="230"/>
    </location>
</feature>
<keyword evidence="2" id="KW-1003">Cell membrane</keyword>
<feature type="transmembrane region" description="Helical" evidence="8">
    <location>
        <begin position="372"/>
        <end position="391"/>
    </location>
</feature>
<dbReference type="PANTHER" id="PTHR33908:SF11">
    <property type="entry name" value="MEMBRANE PROTEIN"/>
    <property type="match status" value="1"/>
</dbReference>
<dbReference type="RefSeq" id="WP_142387760.1">
    <property type="nucleotide sequence ID" value="NZ_MKZP01000034.1"/>
</dbReference>
<evidence type="ECO:0000259" key="9">
    <source>
        <dbReference type="Pfam" id="PF13231"/>
    </source>
</evidence>
<dbReference type="InterPro" id="IPR050297">
    <property type="entry name" value="LipidA_mod_glycosyltrf_83"/>
</dbReference>
<accession>A0AAP8GW46</accession>
<feature type="transmembrane region" description="Helical" evidence="8">
    <location>
        <begin position="142"/>
        <end position="161"/>
    </location>
</feature>